<proteinExistence type="predicted"/>
<sequence>MTLRTRWPIDNNPHSGCFPSKCPGYTKSLQSLGSVRTKHHSTGNDWKADDCGGSLEELLIYGLPFFLLRNNMIRSIWWWTFGRG</sequence>
<protein>
    <submittedName>
        <fullName evidence="2">Uncharacterized protein</fullName>
    </submittedName>
</protein>
<dbReference type="AlphaFoldDB" id="A0AAF3EBR9"/>
<reference evidence="2" key="1">
    <citation type="submission" date="2024-02" db="UniProtKB">
        <authorList>
            <consortium name="WormBaseParasite"/>
        </authorList>
    </citation>
    <scope>IDENTIFICATION</scope>
</reference>
<evidence type="ECO:0000313" key="2">
    <source>
        <dbReference type="WBParaSite" id="MBELARI_LOCUS11389"/>
    </source>
</evidence>
<name>A0AAF3EBR9_9BILA</name>
<dbReference type="WBParaSite" id="MBELARI_LOCUS11389">
    <property type="protein sequence ID" value="MBELARI_LOCUS11389"/>
    <property type="gene ID" value="MBELARI_LOCUS11389"/>
</dbReference>
<keyword evidence="1" id="KW-1185">Reference proteome</keyword>
<organism evidence="1 2">
    <name type="scientific">Mesorhabditis belari</name>
    <dbReference type="NCBI Taxonomy" id="2138241"/>
    <lineage>
        <taxon>Eukaryota</taxon>
        <taxon>Metazoa</taxon>
        <taxon>Ecdysozoa</taxon>
        <taxon>Nematoda</taxon>
        <taxon>Chromadorea</taxon>
        <taxon>Rhabditida</taxon>
        <taxon>Rhabditina</taxon>
        <taxon>Rhabditomorpha</taxon>
        <taxon>Rhabditoidea</taxon>
        <taxon>Rhabditidae</taxon>
        <taxon>Mesorhabditinae</taxon>
        <taxon>Mesorhabditis</taxon>
    </lineage>
</organism>
<dbReference type="Proteomes" id="UP000887575">
    <property type="component" value="Unassembled WGS sequence"/>
</dbReference>
<evidence type="ECO:0000313" key="1">
    <source>
        <dbReference type="Proteomes" id="UP000887575"/>
    </source>
</evidence>
<accession>A0AAF3EBR9</accession>